<protein>
    <submittedName>
        <fullName evidence="2">Uncharacterized protein</fullName>
    </submittedName>
</protein>
<accession>A0ABY5YF11</accession>
<evidence type="ECO:0000256" key="1">
    <source>
        <dbReference type="SAM" id="Phobius"/>
    </source>
</evidence>
<keyword evidence="1" id="KW-0472">Membrane</keyword>
<dbReference type="RefSeq" id="WP_260559591.1">
    <property type="nucleotide sequence ID" value="NZ_BAABEC010000061.1"/>
</dbReference>
<keyword evidence="1" id="KW-0812">Transmembrane</keyword>
<keyword evidence="1" id="KW-1133">Transmembrane helix</keyword>
<dbReference type="EMBL" id="CP104213">
    <property type="protein sequence ID" value="UWX63301.1"/>
    <property type="molecule type" value="Genomic_DNA"/>
</dbReference>
<reference evidence="2" key="1">
    <citation type="submission" date="2022-09" db="EMBL/GenBank/DDBJ databases">
        <title>genome sequence of Deinococcus rubellus.</title>
        <authorList>
            <person name="Srinivasan S."/>
        </authorList>
    </citation>
    <scope>NUCLEOTIDE SEQUENCE</scope>
    <source>
        <strain evidence="2">Ant6</strain>
    </source>
</reference>
<organism evidence="2 3">
    <name type="scientific">Deinococcus rubellus</name>
    <dbReference type="NCBI Taxonomy" id="1889240"/>
    <lineage>
        <taxon>Bacteria</taxon>
        <taxon>Thermotogati</taxon>
        <taxon>Deinococcota</taxon>
        <taxon>Deinococci</taxon>
        <taxon>Deinococcales</taxon>
        <taxon>Deinococcaceae</taxon>
        <taxon>Deinococcus</taxon>
    </lineage>
</organism>
<evidence type="ECO:0000313" key="3">
    <source>
        <dbReference type="Proteomes" id="UP001060261"/>
    </source>
</evidence>
<keyword evidence="3" id="KW-1185">Reference proteome</keyword>
<sequence length="56" mass="6302">MDVLGSLGLVLLSVGGTLGFCEHVQTGYRSRPYLIPTWLLMCCLGWLLMLMYLLRP</sequence>
<dbReference type="Proteomes" id="UP001060261">
    <property type="component" value="Chromosome"/>
</dbReference>
<name>A0ABY5YF11_9DEIO</name>
<gene>
    <name evidence="2" type="ORF">N0D28_11145</name>
</gene>
<proteinExistence type="predicted"/>
<evidence type="ECO:0000313" key="2">
    <source>
        <dbReference type="EMBL" id="UWX63301.1"/>
    </source>
</evidence>
<feature type="transmembrane region" description="Helical" evidence="1">
    <location>
        <begin position="35"/>
        <end position="54"/>
    </location>
</feature>